<dbReference type="InterPro" id="IPR006043">
    <property type="entry name" value="NCS2"/>
</dbReference>
<sequence length="470" mass="49808">MREENENENVAPVDEKIPFSKAWIFSLQHVMAMCAGAVAVPLMVGEAAGLNHTEIVFLISAGLFMAGIGTLIQTMGIKKLAGAKIPIIEGTSFAAVSGILAIIAGTSGGKDLAMTNVFGAVIAAGLFCLIIAPIFGKLIKFFPKVVTGTVVLVIGISIMPVGIKWITNSKVQAVEPKDLALSMAVLVITLLLFKYLKGIWNSAAILFAIVIGTIIAMVFGMADFSAVSSAGWFSINVPLEFGMPTFDPSAVLSMVLIMLVLMTESVGNMIAIHEMTDKEVTEDNIRKGLTADGISTLFAGFFNTFPITPFAQNTGLVGLTGIKSRFVAVYAGIILLALSFVPKFAAIIGAIPKQVLGGVGFAMFGMVLVGGIRTLGKVQFDGNKNCVIVAVSVGLAMIPLANPGFYHNFPSWVETIFDSGITTGSLSAVILNIFFNVLGSKEPMPETLEEDIKEIEEEVDQEKLVMQGNK</sequence>
<evidence type="ECO:0000256" key="1">
    <source>
        <dbReference type="ARBA" id="ARBA00004651"/>
    </source>
</evidence>
<accession>A0ABS7L120</accession>
<evidence type="ECO:0000256" key="3">
    <source>
        <dbReference type="ARBA" id="ARBA00022448"/>
    </source>
</evidence>
<feature type="transmembrane region" description="Helical" evidence="8">
    <location>
        <begin position="117"/>
        <end position="138"/>
    </location>
</feature>
<evidence type="ECO:0000313" key="9">
    <source>
        <dbReference type="EMBL" id="MBY0756724.1"/>
    </source>
</evidence>
<keyword evidence="7 8" id="KW-0472">Membrane</keyword>
<feature type="transmembrane region" description="Helical" evidence="8">
    <location>
        <begin position="87"/>
        <end position="105"/>
    </location>
</feature>
<keyword evidence="4" id="KW-1003">Cell membrane</keyword>
<dbReference type="PANTHER" id="PTHR42810">
    <property type="entry name" value="PURINE PERMEASE C1399.01C-RELATED"/>
    <property type="match status" value="1"/>
</dbReference>
<feature type="transmembrane region" description="Helical" evidence="8">
    <location>
        <begin position="203"/>
        <end position="230"/>
    </location>
</feature>
<keyword evidence="5 8" id="KW-0812">Transmembrane</keyword>
<feature type="transmembrane region" description="Helical" evidence="8">
    <location>
        <begin position="387"/>
        <end position="407"/>
    </location>
</feature>
<reference evidence="9 10" key="1">
    <citation type="journal article" date="2021" name="Cell Host Microbe">
        <title>in vivo commensal control of Clostridioides difficile virulence.</title>
        <authorList>
            <person name="Girinathan B.P."/>
            <person name="Dibenedetto N."/>
            <person name="Worley J.N."/>
            <person name="Peltier J."/>
            <person name="Arrieta-Ortiz M.L."/>
            <person name="Rupa Christinal Immanuel S."/>
            <person name="Lavin R."/>
            <person name="Delaney M.L."/>
            <person name="Cummins C."/>
            <person name="Hoffmann M."/>
            <person name="Luo Y."/>
            <person name="Gonzalez-Escalona N."/>
            <person name="Allard M."/>
            <person name="Onderdonk A.B."/>
            <person name="Gerber G.K."/>
            <person name="Sonenshein A.L."/>
            <person name="Baliga N."/>
            <person name="Dupuy B."/>
            <person name="Bry L."/>
        </authorList>
    </citation>
    <scope>NUCLEOTIDE SEQUENCE [LARGE SCALE GENOMIC DNA]</scope>
    <source>
        <strain evidence="9 10">DSM 599</strain>
    </source>
</reference>
<proteinExistence type="inferred from homology"/>
<comment type="caution">
    <text evidence="9">The sequence shown here is derived from an EMBL/GenBank/DDBJ whole genome shotgun (WGS) entry which is preliminary data.</text>
</comment>
<evidence type="ECO:0000313" key="10">
    <source>
        <dbReference type="Proteomes" id="UP001299068"/>
    </source>
</evidence>
<dbReference type="InterPro" id="IPR017588">
    <property type="entry name" value="UacT-like"/>
</dbReference>
<feature type="transmembrane region" description="Helical" evidence="8">
    <location>
        <begin position="179"/>
        <end position="196"/>
    </location>
</feature>
<dbReference type="NCBIfam" id="TIGR00801">
    <property type="entry name" value="ncs2"/>
    <property type="match status" value="1"/>
</dbReference>
<protein>
    <submittedName>
        <fullName evidence="9">Purine permease</fullName>
    </submittedName>
</protein>
<feature type="transmembrane region" description="Helical" evidence="8">
    <location>
        <begin position="55"/>
        <end position="75"/>
    </location>
</feature>
<keyword evidence="10" id="KW-1185">Reference proteome</keyword>
<name>A0ABS7L120_CLOSR</name>
<organism evidence="9 10">
    <name type="scientific">Clostridium sardiniense</name>
    <name type="common">Clostridium absonum</name>
    <dbReference type="NCBI Taxonomy" id="29369"/>
    <lineage>
        <taxon>Bacteria</taxon>
        <taxon>Bacillati</taxon>
        <taxon>Bacillota</taxon>
        <taxon>Clostridia</taxon>
        <taxon>Eubacteriales</taxon>
        <taxon>Clostridiaceae</taxon>
        <taxon>Clostridium</taxon>
    </lineage>
</organism>
<evidence type="ECO:0000256" key="6">
    <source>
        <dbReference type="ARBA" id="ARBA00022989"/>
    </source>
</evidence>
<comment type="subcellular location">
    <subcellularLocation>
        <location evidence="1">Cell membrane</location>
        <topology evidence="1">Multi-pass membrane protein</topology>
    </subcellularLocation>
</comment>
<keyword evidence="6 8" id="KW-1133">Transmembrane helix</keyword>
<evidence type="ECO:0000256" key="5">
    <source>
        <dbReference type="ARBA" id="ARBA00022692"/>
    </source>
</evidence>
<dbReference type="PANTHER" id="PTHR42810:SF4">
    <property type="entry name" value="URIC ACID TRANSPORTER UACT"/>
    <property type="match status" value="1"/>
</dbReference>
<dbReference type="EMBL" id="JAIKTU010000013">
    <property type="protein sequence ID" value="MBY0756724.1"/>
    <property type="molecule type" value="Genomic_DNA"/>
</dbReference>
<dbReference type="InterPro" id="IPR006042">
    <property type="entry name" value="Xan_ur_permease"/>
</dbReference>
<evidence type="ECO:0000256" key="2">
    <source>
        <dbReference type="ARBA" id="ARBA00008821"/>
    </source>
</evidence>
<feature type="transmembrane region" description="Helical" evidence="8">
    <location>
        <begin position="327"/>
        <end position="349"/>
    </location>
</feature>
<dbReference type="Proteomes" id="UP001299068">
    <property type="component" value="Unassembled WGS sequence"/>
</dbReference>
<dbReference type="Pfam" id="PF00860">
    <property type="entry name" value="Xan_ur_permease"/>
    <property type="match status" value="1"/>
</dbReference>
<evidence type="ECO:0000256" key="4">
    <source>
        <dbReference type="ARBA" id="ARBA00022475"/>
    </source>
</evidence>
<comment type="similarity">
    <text evidence="2">Belongs to the nucleobase:cation symporter-2 (NCS2) (TC 2.A.40) family.</text>
</comment>
<keyword evidence="3" id="KW-0813">Transport</keyword>
<feature type="transmembrane region" description="Helical" evidence="8">
    <location>
        <begin position="22"/>
        <end position="43"/>
    </location>
</feature>
<feature type="transmembrane region" description="Helical" evidence="8">
    <location>
        <begin position="145"/>
        <end position="167"/>
    </location>
</feature>
<dbReference type="RefSeq" id="WP_204593968.1">
    <property type="nucleotide sequence ID" value="NZ_JAFBDA010000003.1"/>
</dbReference>
<dbReference type="NCBIfam" id="TIGR03173">
    <property type="entry name" value="pbuX"/>
    <property type="match status" value="1"/>
</dbReference>
<gene>
    <name evidence="9" type="ORF">K5V21_14845</name>
</gene>
<dbReference type="NCBIfam" id="NF037981">
    <property type="entry name" value="NCS2_1"/>
    <property type="match status" value="1"/>
</dbReference>
<evidence type="ECO:0000256" key="8">
    <source>
        <dbReference type="SAM" id="Phobius"/>
    </source>
</evidence>
<feature type="transmembrane region" description="Helical" evidence="8">
    <location>
        <begin position="419"/>
        <end position="438"/>
    </location>
</feature>
<feature type="transmembrane region" description="Helical" evidence="8">
    <location>
        <begin position="250"/>
        <end position="271"/>
    </location>
</feature>
<feature type="transmembrane region" description="Helical" evidence="8">
    <location>
        <begin position="355"/>
        <end position="375"/>
    </location>
</feature>
<evidence type="ECO:0000256" key="7">
    <source>
        <dbReference type="ARBA" id="ARBA00023136"/>
    </source>
</evidence>